<proteinExistence type="inferred from homology"/>
<dbReference type="AlphaFoldDB" id="A0A9X2T8M3"/>
<dbReference type="Gene3D" id="3.30.2140.10">
    <property type="entry name" value="Arylamine N-acetyltransferase"/>
    <property type="match status" value="1"/>
</dbReference>
<dbReference type="Proteomes" id="UP001151088">
    <property type="component" value="Unassembled WGS sequence"/>
</dbReference>
<evidence type="ECO:0000313" key="4">
    <source>
        <dbReference type="Proteomes" id="UP001151088"/>
    </source>
</evidence>
<dbReference type="InterPro" id="IPR001447">
    <property type="entry name" value="Arylamine_N-AcTrfase"/>
</dbReference>
<evidence type="ECO:0000256" key="2">
    <source>
        <dbReference type="SAM" id="MobiDB-lite"/>
    </source>
</evidence>
<keyword evidence="4" id="KW-1185">Reference proteome</keyword>
<protein>
    <submittedName>
        <fullName evidence="3">Arylamine N-acetyltransferase</fullName>
    </submittedName>
</protein>
<comment type="similarity">
    <text evidence="1">Belongs to the arylamine N-acetyltransferase family.</text>
</comment>
<organism evidence="3 4">
    <name type="scientific">Ancylobacter mangrovi</name>
    <dbReference type="NCBI Taxonomy" id="2972472"/>
    <lineage>
        <taxon>Bacteria</taxon>
        <taxon>Pseudomonadati</taxon>
        <taxon>Pseudomonadota</taxon>
        <taxon>Alphaproteobacteria</taxon>
        <taxon>Hyphomicrobiales</taxon>
        <taxon>Xanthobacteraceae</taxon>
        <taxon>Ancylobacter</taxon>
    </lineage>
</organism>
<gene>
    <name evidence="3" type="ORF">NVS89_19785</name>
</gene>
<evidence type="ECO:0000256" key="1">
    <source>
        <dbReference type="ARBA" id="ARBA00006547"/>
    </source>
</evidence>
<dbReference type="Pfam" id="PF00797">
    <property type="entry name" value="Acetyltransf_2"/>
    <property type="match status" value="1"/>
</dbReference>
<dbReference type="GO" id="GO:0016407">
    <property type="term" value="F:acetyltransferase activity"/>
    <property type="evidence" value="ECO:0007669"/>
    <property type="project" value="InterPro"/>
</dbReference>
<dbReference type="EMBL" id="JANTHZ010000012">
    <property type="protein sequence ID" value="MCS0497333.1"/>
    <property type="molecule type" value="Genomic_DNA"/>
</dbReference>
<feature type="region of interest" description="Disordered" evidence="2">
    <location>
        <begin position="1"/>
        <end position="22"/>
    </location>
</feature>
<name>A0A9X2T8M3_9HYPH</name>
<comment type="caution">
    <text evidence="3">The sequence shown here is derived from an EMBL/GenBank/DDBJ whole genome shotgun (WGS) entry which is preliminary data.</text>
</comment>
<sequence length="298" mass="32786">MDTFSPVQTLAPGDHSLAPRDIPAEPFRLTPRELDAYLARIGLGRPRAADLPTLVALHHAHVTSFTWEAIDAFMGWPVDPHPHAAFAKMVDGPRGGWCYEMNGLFGAALAALGYKVTRLCAGVRRAELGDMAVGNHLTLRVDLDQPWLAEVGLGDAILAPVPMRLGAVEQYGRAFAIAEADGGWLRFHNHRHGAAPSFDFRPGHCDEAALAAAHEMLIRDAGSPFLRNLVVQRHAPGRTEGIFNHTRRIVTDAGVEERPIADAREFARLMREVFQIEVPEPEAVWARVVETERDWLAA</sequence>
<dbReference type="PANTHER" id="PTHR11786:SF0">
    <property type="entry name" value="ARYLAMINE N-ACETYLTRANSFERASE 4-RELATED"/>
    <property type="match status" value="1"/>
</dbReference>
<dbReference type="SUPFAM" id="SSF54001">
    <property type="entry name" value="Cysteine proteinases"/>
    <property type="match status" value="1"/>
</dbReference>
<dbReference type="RefSeq" id="WP_258734490.1">
    <property type="nucleotide sequence ID" value="NZ_JANTHZ010000012.1"/>
</dbReference>
<dbReference type="Gene3D" id="2.40.128.150">
    <property type="entry name" value="Cysteine proteinases"/>
    <property type="match status" value="1"/>
</dbReference>
<dbReference type="PANTHER" id="PTHR11786">
    <property type="entry name" value="N-HYDROXYARYLAMINE O-ACETYLTRANSFERASE"/>
    <property type="match status" value="1"/>
</dbReference>
<reference evidence="3" key="1">
    <citation type="submission" date="2022-08" db="EMBL/GenBank/DDBJ databases">
        <authorList>
            <person name="Li F."/>
        </authorList>
    </citation>
    <scope>NUCLEOTIDE SEQUENCE</scope>
    <source>
        <strain evidence="3">MQZ15Z-1</strain>
    </source>
</reference>
<accession>A0A9X2T8M3</accession>
<evidence type="ECO:0000313" key="3">
    <source>
        <dbReference type="EMBL" id="MCS0497333.1"/>
    </source>
</evidence>
<dbReference type="InterPro" id="IPR038765">
    <property type="entry name" value="Papain-like_cys_pep_sf"/>
</dbReference>